<dbReference type="SUPFAM" id="SSF103481">
    <property type="entry name" value="Multidrug resistance efflux transporter EmrE"/>
    <property type="match status" value="1"/>
</dbReference>
<organism evidence="7 8">
    <name type="scientific">Physocladia obscura</name>
    <dbReference type="NCBI Taxonomy" id="109957"/>
    <lineage>
        <taxon>Eukaryota</taxon>
        <taxon>Fungi</taxon>
        <taxon>Fungi incertae sedis</taxon>
        <taxon>Chytridiomycota</taxon>
        <taxon>Chytridiomycota incertae sedis</taxon>
        <taxon>Chytridiomycetes</taxon>
        <taxon>Chytridiales</taxon>
        <taxon>Chytriomycetaceae</taxon>
        <taxon>Physocladia</taxon>
    </lineage>
</organism>
<dbReference type="Proteomes" id="UP001211907">
    <property type="component" value="Unassembled WGS sequence"/>
</dbReference>
<evidence type="ECO:0000256" key="5">
    <source>
        <dbReference type="SAM" id="MobiDB-lite"/>
    </source>
</evidence>
<keyword evidence="3 6" id="KW-1133">Transmembrane helix</keyword>
<name>A0AAD5SST4_9FUNG</name>
<sequence length="1320" mass="138657">MGSSAYAESDAAAYLAGLCGPSFCTIASACSPDSTALFNPANPLQLPTFSEGQACCDGSPSDATCATFGTASVSVDTCTVDTSCEAGSNSTSSDVCKATNLDSTLWIGILITIIGAAANNIGLNLQKLALRKRNEKNDAKNVEKQVMRKLRIGALKFPDSFSNSVKRNLNALRIDRKYNRSDVDDFADAAASAAVVAASGGGGGVGGDSLDLLNDSKDLNSYEFQMRSRQNSFNQVASTAVTATTANTAIEFSGSYDPDAEDNLPITVVAAVVGEDQPDLQRNLQFGNLIKNPIWVVGLIIYVSANFLNFAALQFAPQSLVAPLGSISLVVNVIAAPLINKEKFTWKDVVGGVFIVGGSSMTVVFAGVSSSDYNLCILLKLFQRPATIVFLTVTMSCIVSTFFFICIVEKNLDHTPVLPAEVIGAAAATAENPLNPTAEITINKTVPTPSRSMTPAGLSIMNPDVITTEEAPATKLDETTTPSINNTTDGNGNHTAALEWTSALYRNVYIPTPIRKVSRLFQRPLTPSVSQTSRTFESPKLANLRHTAETPTLDRPTLSLQPPPTAAAAAEAAFVGLGLSSNGPPASFKIEEDPDSSEKTEKRTSSSAAAAVADFKISGVEISESGSEIVVVDEVITGTGYVTHAVGFSSATLGSGGGGGGGSADAISVSRNDDEDENSDNDIMENAGARAKKTKQKLSIWGRLYKLLPLSLQRWVDYLLSVDFIPVFRNKYSTNAKVITLGLPLAYASLGGLMGTTCTLFAKSTIHLLTNSFLGEDQFNSIYSWLIVGVTVFTALSQVYWINMGLQRYDALLQIPVFFVVWTVFDVVGGGVYFGEFDGFNARQYGLFSIAVGVIFMGVFVLADRLKRIDLMKFVGTLGGHTTAVLGLAAHAEAGKIAGGSGRGQLRVFDAETGATEIATTMGEGDVACADFCGDVGDAALLACGVGARVAVVDLRVAASASAAWSSHSLADDVASVRFSPSAAALLAAVDDSGAAVLFDLRRMDSPVASVASTATATATVSNTSVNTNIVVTLRHRWIAHGPDALCLAVAFAPPPRSFLQNLESVSHLNLWTGASDSTVRRWDYSRDAPALLQSYPLNGNNIKSQSGTTTTSVPPSFNPPIVHALAVSGVSNCVAAALGSGGIAFFDASSSSSLPPLTASKKKKKKKSTKNEDPYSLSVLPCHSWSCTDLKFLDTQTSNTVFDSIMNSSRHEANPHCCQMLVTGGLDGKVGLVSVSFPATTTPNQNTATVDDSDDNGNGNGNGSSKPSTDFASVVALHNVSRKVDTLVTIGSKVFVGGVSLDKQRPTGNIDIWDIRASN</sequence>
<protein>
    <submittedName>
        <fullName evidence="7">NIPA-like protein 3</fullName>
    </submittedName>
</protein>
<dbReference type="Gene3D" id="1.10.3730.20">
    <property type="match status" value="1"/>
</dbReference>
<dbReference type="EMBL" id="JADGJH010002274">
    <property type="protein sequence ID" value="KAJ3100571.1"/>
    <property type="molecule type" value="Genomic_DNA"/>
</dbReference>
<gene>
    <name evidence="7" type="primary">NIPAL3</name>
    <name evidence="7" type="ORF">HK100_004690</name>
</gene>
<dbReference type="InterPro" id="IPR037185">
    <property type="entry name" value="EmrE-like"/>
</dbReference>
<evidence type="ECO:0000256" key="2">
    <source>
        <dbReference type="ARBA" id="ARBA00022692"/>
    </source>
</evidence>
<dbReference type="InterPro" id="IPR015943">
    <property type="entry name" value="WD40/YVTN_repeat-like_dom_sf"/>
</dbReference>
<evidence type="ECO:0000256" key="3">
    <source>
        <dbReference type="ARBA" id="ARBA00022989"/>
    </source>
</evidence>
<accession>A0AAD5SST4</accession>
<dbReference type="InterPro" id="IPR036322">
    <property type="entry name" value="WD40_repeat_dom_sf"/>
</dbReference>
<feature type="transmembrane region" description="Helical" evidence="6">
    <location>
        <begin position="388"/>
        <end position="408"/>
    </location>
</feature>
<feature type="region of interest" description="Disordered" evidence="5">
    <location>
        <begin position="583"/>
        <end position="608"/>
    </location>
</feature>
<dbReference type="SMART" id="SM00320">
    <property type="entry name" value="WD40"/>
    <property type="match status" value="5"/>
</dbReference>
<evidence type="ECO:0000256" key="6">
    <source>
        <dbReference type="SAM" id="Phobius"/>
    </source>
</evidence>
<evidence type="ECO:0000313" key="8">
    <source>
        <dbReference type="Proteomes" id="UP001211907"/>
    </source>
</evidence>
<evidence type="ECO:0000256" key="1">
    <source>
        <dbReference type="ARBA" id="ARBA00004141"/>
    </source>
</evidence>
<dbReference type="GO" id="GO:0015095">
    <property type="term" value="F:magnesium ion transmembrane transporter activity"/>
    <property type="evidence" value="ECO:0007669"/>
    <property type="project" value="InterPro"/>
</dbReference>
<dbReference type="GO" id="GO:0016020">
    <property type="term" value="C:membrane"/>
    <property type="evidence" value="ECO:0007669"/>
    <property type="project" value="UniProtKB-SubCell"/>
</dbReference>
<dbReference type="InterPro" id="IPR008521">
    <property type="entry name" value="Mg_trans_NIPA"/>
</dbReference>
<dbReference type="Gene3D" id="2.130.10.10">
    <property type="entry name" value="YVTN repeat-like/Quinoprotein amine dehydrogenase"/>
    <property type="match status" value="2"/>
</dbReference>
<feature type="transmembrane region" description="Helical" evidence="6">
    <location>
        <begin position="738"/>
        <end position="762"/>
    </location>
</feature>
<dbReference type="InterPro" id="IPR001680">
    <property type="entry name" value="WD40_rpt"/>
</dbReference>
<evidence type="ECO:0000256" key="4">
    <source>
        <dbReference type="ARBA" id="ARBA00023136"/>
    </source>
</evidence>
<dbReference type="PANTHER" id="PTHR12570:SF9">
    <property type="entry name" value="MAGNESIUM TRANSPORTER NIPA8-RELATED"/>
    <property type="match status" value="1"/>
</dbReference>
<proteinExistence type="predicted"/>
<feature type="region of interest" description="Disordered" evidence="5">
    <location>
        <begin position="1242"/>
        <end position="1268"/>
    </location>
</feature>
<feature type="region of interest" description="Disordered" evidence="5">
    <location>
        <begin position="1156"/>
        <end position="1175"/>
    </location>
</feature>
<feature type="transmembrane region" description="Helical" evidence="6">
    <location>
        <begin position="349"/>
        <end position="368"/>
    </location>
</feature>
<evidence type="ECO:0000313" key="7">
    <source>
        <dbReference type="EMBL" id="KAJ3100571.1"/>
    </source>
</evidence>
<feature type="transmembrane region" description="Helical" evidence="6">
    <location>
        <begin position="105"/>
        <end position="123"/>
    </location>
</feature>
<keyword evidence="2 6" id="KW-0812">Transmembrane</keyword>
<feature type="transmembrane region" description="Helical" evidence="6">
    <location>
        <begin position="321"/>
        <end position="340"/>
    </location>
</feature>
<keyword evidence="4 6" id="KW-0472">Membrane</keyword>
<keyword evidence="8" id="KW-1185">Reference proteome</keyword>
<comment type="caution">
    <text evidence="7">The sequence shown here is derived from an EMBL/GenBank/DDBJ whole genome shotgun (WGS) entry which is preliminary data.</text>
</comment>
<dbReference type="PANTHER" id="PTHR12570">
    <property type="match status" value="1"/>
</dbReference>
<dbReference type="Pfam" id="PF05653">
    <property type="entry name" value="Mg_trans_NIPA"/>
    <property type="match status" value="2"/>
</dbReference>
<feature type="transmembrane region" description="Helical" evidence="6">
    <location>
        <begin position="845"/>
        <end position="863"/>
    </location>
</feature>
<feature type="transmembrane region" description="Helical" evidence="6">
    <location>
        <begin position="294"/>
        <end position="315"/>
    </location>
</feature>
<feature type="transmembrane region" description="Helical" evidence="6">
    <location>
        <begin position="782"/>
        <end position="801"/>
    </location>
</feature>
<feature type="transmembrane region" description="Helical" evidence="6">
    <location>
        <begin position="813"/>
        <end position="833"/>
    </location>
</feature>
<feature type="region of interest" description="Disordered" evidence="5">
    <location>
        <begin position="655"/>
        <end position="680"/>
    </location>
</feature>
<dbReference type="SUPFAM" id="SSF50978">
    <property type="entry name" value="WD40 repeat-like"/>
    <property type="match status" value="1"/>
</dbReference>
<reference evidence="7" key="1">
    <citation type="submission" date="2020-05" db="EMBL/GenBank/DDBJ databases">
        <title>Phylogenomic resolution of chytrid fungi.</title>
        <authorList>
            <person name="Stajich J.E."/>
            <person name="Amses K."/>
            <person name="Simmons R."/>
            <person name="Seto K."/>
            <person name="Myers J."/>
            <person name="Bonds A."/>
            <person name="Quandt C.A."/>
            <person name="Barry K."/>
            <person name="Liu P."/>
            <person name="Grigoriev I."/>
            <person name="Longcore J.E."/>
            <person name="James T.Y."/>
        </authorList>
    </citation>
    <scope>NUCLEOTIDE SEQUENCE</scope>
    <source>
        <strain evidence="7">JEL0513</strain>
    </source>
</reference>
<comment type="subcellular location">
    <subcellularLocation>
        <location evidence="1">Membrane</location>
        <topology evidence="1">Multi-pass membrane protein</topology>
    </subcellularLocation>
</comment>